<evidence type="ECO:0000313" key="3">
    <source>
        <dbReference type="Proteomes" id="UP001061070"/>
    </source>
</evidence>
<proteinExistence type="predicted"/>
<reference evidence="2" key="1">
    <citation type="submission" date="2013-04" db="EMBL/GenBank/DDBJ databases">
        <title>The genome sequencing project of 58 acetic acid bacteria.</title>
        <authorList>
            <person name="Okamoto-Kainuma A."/>
            <person name="Ishikawa M."/>
            <person name="Umino S."/>
            <person name="Koizumi Y."/>
            <person name="Shiwa Y."/>
            <person name="Yoshikawa H."/>
            <person name="Matsutani M."/>
            <person name="Matsushita K."/>
        </authorList>
    </citation>
    <scope>NUCLEOTIDE SEQUENCE</scope>
    <source>
        <strain evidence="2">NRIC 0228</strain>
    </source>
</reference>
<keyword evidence="3" id="KW-1185">Reference proteome</keyword>
<accession>A0ABQ0Q7B0</accession>
<evidence type="ECO:0000313" key="2">
    <source>
        <dbReference type="EMBL" id="GBR07705.1"/>
    </source>
</evidence>
<protein>
    <recommendedName>
        <fullName evidence="4">Uracil-DNA glycosylase</fullName>
    </recommendedName>
</protein>
<organism evidence="2 3">
    <name type="scientific">Gluconobacter frateurii NRIC 0228</name>
    <dbReference type="NCBI Taxonomy" id="1307946"/>
    <lineage>
        <taxon>Bacteria</taxon>
        <taxon>Pseudomonadati</taxon>
        <taxon>Pseudomonadota</taxon>
        <taxon>Alphaproteobacteria</taxon>
        <taxon>Acetobacterales</taxon>
        <taxon>Acetobacteraceae</taxon>
        <taxon>Gluconobacter</taxon>
    </lineage>
</organism>
<gene>
    <name evidence="2" type="ORF">AA0228_0094</name>
</gene>
<dbReference type="RefSeq" id="WP_174694641.1">
    <property type="nucleotide sequence ID" value="NZ_BAQW01000001.1"/>
</dbReference>
<dbReference type="InterPro" id="IPR036895">
    <property type="entry name" value="Uracil-DNA_glycosylase-like_sf"/>
</dbReference>
<feature type="region of interest" description="Disordered" evidence="1">
    <location>
        <begin position="1"/>
        <end position="24"/>
    </location>
</feature>
<dbReference type="EMBL" id="BAQW01000001">
    <property type="protein sequence ID" value="GBR07705.1"/>
    <property type="molecule type" value="Genomic_DNA"/>
</dbReference>
<sequence length="188" mass="19824">MIPQASSGSPTLVSVPATPEPTTDHQGIGALSAELLVICLDPAEATQTLVSLLQEQGMVFTSDESGSSLIRARITGVTASLPTDGVPQPDELERCSAALCRELQTMTQLRLVLVLGVSAHITALGACGIPLTRLDFRPGDITRLPDGLLLADACHLPFDPVSSELLAQRRNVLMDLIPKIRAALRPSA</sequence>
<dbReference type="Gene3D" id="3.40.470.10">
    <property type="entry name" value="Uracil-DNA glycosylase-like domain"/>
    <property type="match status" value="1"/>
</dbReference>
<dbReference type="Proteomes" id="UP001061070">
    <property type="component" value="Unassembled WGS sequence"/>
</dbReference>
<feature type="compositionally biased region" description="Polar residues" evidence="1">
    <location>
        <begin position="1"/>
        <end position="12"/>
    </location>
</feature>
<evidence type="ECO:0000256" key="1">
    <source>
        <dbReference type="SAM" id="MobiDB-lite"/>
    </source>
</evidence>
<name>A0ABQ0Q7B0_9PROT</name>
<dbReference type="SUPFAM" id="SSF52141">
    <property type="entry name" value="Uracil-DNA glycosylase-like"/>
    <property type="match status" value="1"/>
</dbReference>
<comment type="caution">
    <text evidence="2">The sequence shown here is derived from an EMBL/GenBank/DDBJ whole genome shotgun (WGS) entry which is preliminary data.</text>
</comment>
<evidence type="ECO:0008006" key="4">
    <source>
        <dbReference type="Google" id="ProtNLM"/>
    </source>
</evidence>